<keyword evidence="14" id="KW-0732">Signal</keyword>
<dbReference type="InterPro" id="IPR003859">
    <property type="entry name" value="Galactosyl_T"/>
</dbReference>
<sequence>FFPRMEQQRGLLLLLLGLQLLMMGALLCQNHHLHGFTSSLRFLTQDKPEVSSPGIPRQDVYSNISQIHHVDIRREDLPNCPIVSPPPLPLLGGPLKVMIQENLTMEQVVEKNPLVELGGQYQPPNCWTWHHTAIVVPYYGQAQHLQHLLFHLHPFLQRQQLHYAIYVVNQVNNTAFNRGKLRNVGSWEAMQEEDWDCVFFHDVNLLPEDNRNLYICDIFSAHVSVAIDKFNYKMWMPSYLGGVFALRPVHYLKINGFPNTYWDRDREDNDIAARLELNGMLLSRPHLLFGRYHMLEDGLDHSHEQSPKSPGFLAEIQSRWQQDGANSLGYTLLSKELQPLYTNLTVDITVPAPGAPVPS</sequence>
<keyword evidence="7" id="KW-0812">Transmembrane</keyword>
<evidence type="ECO:0000313" key="17">
    <source>
        <dbReference type="Ensembl" id="ENSMLUP00000020567.1"/>
    </source>
</evidence>
<dbReference type="Pfam" id="PF02709">
    <property type="entry name" value="Glyco_transf_7C"/>
    <property type="match status" value="1"/>
</dbReference>
<keyword evidence="18" id="KW-1185">Reference proteome</keyword>
<dbReference type="InterPro" id="IPR029044">
    <property type="entry name" value="Nucleotide-diphossugar_trans"/>
</dbReference>
<dbReference type="InterPro" id="IPR027791">
    <property type="entry name" value="Galactosyl_T_C"/>
</dbReference>
<dbReference type="GO" id="GO:0008378">
    <property type="term" value="F:galactosyltransferase activity"/>
    <property type="evidence" value="ECO:0007669"/>
    <property type="project" value="TreeGrafter"/>
</dbReference>
<dbReference type="GO" id="GO:0032580">
    <property type="term" value="C:Golgi cisterna membrane"/>
    <property type="evidence" value="ECO:0007669"/>
    <property type="project" value="UniProtKB-UniRule"/>
</dbReference>
<keyword evidence="9" id="KW-1133">Transmembrane helix</keyword>
<protein>
    <recommendedName>
        <fullName evidence="13">Beta-1,4-galactosyltransferase</fullName>
        <shortName evidence="13">Beta-1,4-GalTase</shortName>
        <ecNumber evidence="13">2.4.1.-</ecNumber>
    </recommendedName>
</protein>
<comment type="subcellular location">
    <subcellularLocation>
        <location evidence="2 13">Golgi apparatus membrane</location>
        <topology evidence="2 13">Single-pass type II membrane protein</topology>
    </subcellularLocation>
</comment>
<evidence type="ECO:0000256" key="10">
    <source>
        <dbReference type="ARBA" id="ARBA00023136"/>
    </source>
</evidence>
<keyword evidence="13" id="KW-0333">Golgi apparatus</keyword>
<evidence type="ECO:0000256" key="6">
    <source>
        <dbReference type="ARBA" id="ARBA00022679"/>
    </source>
</evidence>
<dbReference type="Gene3D" id="3.90.550.10">
    <property type="entry name" value="Spore Coat Polysaccharide Biosynthesis Protein SpsA, Chain A"/>
    <property type="match status" value="1"/>
</dbReference>
<dbReference type="AlphaFoldDB" id="G1QA34"/>
<dbReference type="OMA" id="NICQIRC"/>
<comment type="pathway">
    <text evidence="3 13">Protein modification; protein glycosylation.</text>
</comment>
<keyword evidence="8 13" id="KW-0735">Signal-anchor</keyword>
<dbReference type="InterPro" id="IPR027995">
    <property type="entry name" value="Galactosyl_T_N"/>
</dbReference>
<feature type="chain" id="PRO_5003419777" description="Beta-1,4-galactosyltransferase" evidence="14">
    <location>
        <begin position="29"/>
        <end position="359"/>
    </location>
</feature>
<dbReference type="Proteomes" id="UP000001074">
    <property type="component" value="Unassembled WGS sequence"/>
</dbReference>
<comment type="cofactor">
    <cofactor evidence="1 13">
        <name>Mn(2+)</name>
        <dbReference type="ChEBI" id="CHEBI:29035"/>
    </cofactor>
</comment>
<evidence type="ECO:0000313" key="18">
    <source>
        <dbReference type="Proteomes" id="UP000001074"/>
    </source>
</evidence>
<reference evidence="17 18" key="1">
    <citation type="journal article" date="2011" name="Nature">
        <title>A high-resolution map of human evolutionary constraint using 29 mammals.</title>
        <authorList>
            <person name="Lindblad-Toh K."/>
            <person name="Garber M."/>
            <person name="Zuk O."/>
            <person name="Lin M.F."/>
            <person name="Parker B.J."/>
            <person name="Washietl S."/>
            <person name="Kheradpour P."/>
            <person name="Ernst J."/>
            <person name="Jordan G."/>
            <person name="Mauceli E."/>
            <person name="Ward L.D."/>
            <person name="Lowe C.B."/>
            <person name="Holloway A.K."/>
            <person name="Clamp M."/>
            <person name="Gnerre S."/>
            <person name="Alfoldi J."/>
            <person name="Beal K."/>
            <person name="Chang J."/>
            <person name="Clawson H."/>
            <person name="Cuff J."/>
            <person name="Di Palma F."/>
            <person name="Fitzgerald S."/>
            <person name="Flicek P."/>
            <person name="Guttman M."/>
            <person name="Hubisz M.J."/>
            <person name="Jaffe D.B."/>
            <person name="Jungreis I."/>
            <person name="Kent W.J."/>
            <person name="Kostka D."/>
            <person name="Lara M."/>
            <person name="Martins A.L."/>
            <person name="Massingham T."/>
            <person name="Moltke I."/>
            <person name="Raney B.J."/>
            <person name="Rasmussen M.D."/>
            <person name="Robinson J."/>
            <person name="Stark A."/>
            <person name="Vilella A.J."/>
            <person name="Wen J."/>
            <person name="Xie X."/>
            <person name="Zody M.C."/>
            <person name="Baldwin J."/>
            <person name="Bloom T."/>
            <person name="Chin C.W."/>
            <person name="Heiman D."/>
            <person name="Nicol R."/>
            <person name="Nusbaum C."/>
            <person name="Young S."/>
            <person name="Wilkinson J."/>
            <person name="Worley K.C."/>
            <person name="Kovar C.L."/>
            <person name="Muzny D.M."/>
            <person name="Gibbs R.A."/>
            <person name="Cree A."/>
            <person name="Dihn H.H."/>
            <person name="Fowler G."/>
            <person name="Jhangiani S."/>
            <person name="Joshi V."/>
            <person name="Lee S."/>
            <person name="Lewis L.R."/>
            <person name="Nazareth L.V."/>
            <person name="Okwuonu G."/>
            <person name="Santibanez J."/>
            <person name="Warren W.C."/>
            <person name="Mardis E.R."/>
            <person name="Weinstock G.M."/>
            <person name="Wilson R.K."/>
            <person name="Delehaunty K."/>
            <person name="Dooling D."/>
            <person name="Fronik C."/>
            <person name="Fulton L."/>
            <person name="Fulton B."/>
            <person name="Graves T."/>
            <person name="Minx P."/>
            <person name="Sodergren E."/>
            <person name="Birney E."/>
            <person name="Margulies E.H."/>
            <person name="Herrero J."/>
            <person name="Green E.D."/>
            <person name="Haussler D."/>
            <person name="Siepel A."/>
            <person name="Goldman N."/>
            <person name="Pollard K.S."/>
            <person name="Pedersen J.S."/>
            <person name="Lander E.S."/>
            <person name="Kellis M."/>
        </authorList>
    </citation>
    <scope>NUCLEOTIDE SEQUENCE [LARGE SCALE GENOMIC DNA]</scope>
</reference>
<dbReference type="STRING" id="59463.ENSMLUP00000020567"/>
<accession>G1QA34</accession>
<reference evidence="17" key="2">
    <citation type="submission" date="2025-08" db="UniProtKB">
        <authorList>
            <consortium name="Ensembl"/>
        </authorList>
    </citation>
    <scope>IDENTIFICATION</scope>
</reference>
<evidence type="ECO:0000256" key="2">
    <source>
        <dbReference type="ARBA" id="ARBA00004323"/>
    </source>
</evidence>
<evidence type="ECO:0000256" key="8">
    <source>
        <dbReference type="ARBA" id="ARBA00022968"/>
    </source>
</evidence>
<organism evidence="17 18">
    <name type="scientific">Myotis lucifugus</name>
    <name type="common">Little brown bat</name>
    <dbReference type="NCBI Taxonomy" id="59463"/>
    <lineage>
        <taxon>Eukaryota</taxon>
        <taxon>Metazoa</taxon>
        <taxon>Chordata</taxon>
        <taxon>Craniata</taxon>
        <taxon>Vertebrata</taxon>
        <taxon>Euteleostomi</taxon>
        <taxon>Mammalia</taxon>
        <taxon>Eutheria</taxon>
        <taxon>Laurasiatheria</taxon>
        <taxon>Chiroptera</taxon>
        <taxon>Yangochiroptera</taxon>
        <taxon>Vespertilionidae</taxon>
        <taxon>Myotis</taxon>
    </lineage>
</organism>
<keyword evidence="11 13" id="KW-0325">Glycoprotein</keyword>
<keyword evidence="5 13" id="KW-0328">Glycosyltransferase</keyword>
<dbReference type="InParanoid" id="G1QA34"/>
<dbReference type="SUPFAM" id="SSF53448">
    <property type="entry name" value="Nucleotide-diphospho-sugar transferases"/>
    <property type="match status" value="1"/>
</dbReference>
<dbReference type="HOGENOM" id="CLU_044391_1_2_1"/>
<evidence type="ECO:0000256" key="14">
    <source>
        <dbReference type="SAM" id="SignalP"/>
    </source>
</evidence>
<dbReference type="Pfam" id="PF13733">
    <property type="entry name" value="Glyco_transf_7N"/>
    <property type="match status" value="1"/>
</dbReference>
<name>G1QA34_MYOLU</name>
<feature type="domain" description="Galactosyltransferase C-terminal" evidence="15">
    <location>
        <begin position="222"/>
        <end position="296"/>
    </location>
</feature>
<comment type="function">
    <text evidence="13">Responsible for the synthesis of complex-type N-linked oligosaccharides in many glycoproteins as well as the carbohydrate moieties of glycolipids.</text>
</comment>
<evidence type="ECO:0000259" key="16">
    <source>
        <dbReference type="Pfam" id="PF13733"/>
    </source>
</evidence>
<comment type="similarity">
    <text evidence="4 13">Belongs to the glycosyltransferase 7 family.</text>
</comment>
<evidence type="ECO:0000256" key="1">
    <source>
        <dbReference type="ARBA" id="ARBA00001936"/>
    </source>
</evidence>
<dbReference type="eggNOG" id="KOG3916">
    <property type="taxonomic scope" value="Eukaryota"/>
</dbReference>
<dbReference type="GeneTree" id="ENSGT00940000164072"/>
<evidence type="ECO:0000256" key="4">
    <source>
        <dbReference type="ARBA" id="ARBA00005735"/>
    </source>
</evidence>
<keyword evidence="12 13" id="KW-0464">Manganese</keyword>
<evidence type="ECO:0000256" key="5">
    <source>
        <dbReference type="ARBA" id="ARBA00022676"/>
    </source>
</evidence>
<evidence type="ECO:0000256" key="9">
    <source>
        <dbReference type="ARBA" id="ARBA00022989"/>
    </source>
</evidence>
<dbReference type="PANTHER" id="PTHR19300">
    <property type="entry name" value="BETA-1,4-GALACTOSYLTRANSFERASE"/>
    <property type="match status" value="1"/>
</dbReference>
<dbReference type="GO" id="GO:0005975">
    <property type="term" value="P:carbohydrate metabolic process"/>
    <property type="evidence" value="ECO:0007669"/>
    <property type="project" value="InterPro"/>
</dbReference>
<dbReference type="UniPathway" id="UPA00378"/>
<keyword evidence="6 13" id="KW-0808">Transferase</keyword>
<evidence type="ECO:0000256" key="12">
    <source>
        <dbReference type="ARBA" id="ARBA00023211"/>
    </source>
</evidence>
<dbReference type="PRINTS" id="PR02050">
    <property type="entry name" value="B14GALTRFASE"/>
</dbReference>
<feature type="domain" description="Galactosyltransferase N-terminal" evidence="16">
    <location>
        <begin position="87"/>
        <end position="217"/>
    </location>
</feature>
<keyword evidence="13" id="KW-0479">Metal-binding</keyword>
<evidence type="ECO:0000256" key="11">
    <source>
        <dbReference type="ARBA" id="ARBA00023180"/>
    </source>
</evidence>
<evidence type="ECO:0000256" key="7">
    <source>
        <dbReference type="ARBA" id="ARBA00022692"/>
    </source>
</evidence>
<dbReference type="EC" id="2.4.1.-" evidence="13"/>
<keyword evidence="10" id="KW-0472">Membrane</keyword>
<evidence type="ECO:0000259" key="15">
    <source>
        <dbReference type="Pfam" id="PF02709"/>
    </source>
</evidence>
<proteinExistence type="inferred from homology"/>
<reference evidence="17" key="3">
    <citation type="submission" date="2025-09" db="UniProtKB">
        <authorList>
            <consortium name="Ensembl"/>
        </authorList>
    </citation>
    <scope>IDENTIFICATION</scope>
</reference>
<evidence type="ECO:0000256" key="13">
    <source>
        <dbReference type="RuleBase" id="RU368121"/>
    </source>
</evidence>
<dbReference type="EMBL" id="AAPE02057519">
    <property type="status" value="NOT_ANNOTATED_CDS"/>
    <property type="molecule type" value="Genomic_DNA"/>
</dbReference>
<evidence type="ECO:0000256" key="3">
    <source>
        <dbReference type="ARBA" id="ARBA00004922"/>
    </source>
</evidence>
<dbReference type="Ensembl" id="ENSMLUT00000025198.1">
    <property type="protein sequence ID" value="ENSMLUP00000020567.1"/>
    <property type="gene ID" value="ENSMLUG00000025801.1"/>
</dbReference>
<feature type="signal peptide" evidence="14">
    <location>
        <begin position="1"/>
        <end position="28"/>
    </location>
</feature>
<dbReference type="EMBL" id="AAPE02057518">
    <property type="status" value="NOT_ANNOTATED_CDS"/>
    <property type="molecule type" value="Genomic_DNA"/>
</dbReference>
<dbReference type="GO" id="GO:0000139">
    <property type="term" value="C:Golgi membrane"/>
    <property type="evidence" value="ECO:0007669"/>
    <property type="project" value="UniProtKB-SubCell"/>
</dbReference>
<dbReference type="PANTHER" id="PTHR19300:SF34">
    <property type="entry name" value="BETA-1,4-GALACTOSYLTRANSFERASE"/>
    <property type="match status" value="1"/>
</dbReference>
<dbReference type="GO" id="GO:0046872">
    <property type="term" value="F:metal ion binding"/>
    <property type="evidence" value="ECO:0007669"/>
    <property type="project" value="UniProtKB-UniRule"/>
</dbReference>